<dbReference type="Proteomes" id="UP000000759">
    <property type="component" value="Chromosome 2"/>
</dbReference>
<keyword evidence="2" id="KW-1185">Reference proteome</keyword>
<dbReference type="HOGENOM" id="CLU_071162_0_0_1"/>
<sequence length="231" mass="26451">MYVQHSNPFDCQSELSKMSWELTSEVELPSLFSSATKLIMKLAIFDLDYTLWRPEMYQLNGPPHLTPIEKVKTRKLKLSPAMLKEARTNLEDHVLVDRRGNLMRVFDGANYALEDIKRMETDGHPIQAAAASRTDEPSWARICMQHLALNDGTVLAEVFGDLVEISGGSKVKHLQRLSHKTGIRFEDMCFFDNEQWNIEDVSRSLPVKCYYTPNGMTRQAWKDALKDSALE</sequence>
<dbReference type="RefSeq" id="XP_002177889.1">
    <property type="nucleotide sequence ID" value="XM_002177853.1"/>
</dbReference>
<dbReference type="SFLD" id="SFLDG01129">
    <property type="entry name" value="C1.5:_HAD__Beta-PGM__Phosphata"/>
    <property type="match status" value="1"/>
</dbReference>
<dbReference type="SFLD" id="SFLDG01131">
    <property type="entry name" value="C1.5.2:_MDP_Like"/>
    <property type="match status" value="1"/>
</dbReference>
<gene>
    <name evidence="1" type="ORF">PHATRDRAFT_32554</name>
</gene>
<dbReference type="NCBIfam" id="TIGR01681">
    <property type="entry name" value="HAD-SF-IIIC"/>
    <property type="match status" value="1"/>
</dbReference>
<dbReference type="PANTHER" id="PTHR17901:SF14">
    <property type="entry name" value="MAGNESIUM-DEPENDENT PHOSPHATASE 1"/>
    <property type="match status" value="1"/>
</dbReference>
<dbReference type="InterPro" id="IPR036412">
    <property type="entry name" value="HAD-like_sf"/>
</dbReference>
<protein>
    <recommendedName>
        <fullName evidence="3">Magnesium-dependent phosphatase-1</fullName>
    </recommendedName>
</protein>
<organism evidence="1 2">
    <name type="scientific">Phaeodactylum tricornutum (strain CCAP 1055/1)</name>
    <dbReference type="NCBI Taxonomy" id="556484"/>
    <lineage>
        <taxon>Eukaryota</taxon>
        <taxon>Sar</taxon>
        <taxon>Stramenopiles</taxon>
        <taxon>Ochrophyta</taxon>
        <taxon>Bacillariophyta</taxon>
        <taxon>Bacillariophyceae</taxon>
        <taxon>Bacillariophycidae</taxon>
        <taxon>Naviculales</taxon>
        <taxon>Phaeodactylaceae</taxon>
        <taxon>Phaeodactylum</taxon>
    </lineage>
</organism>
<dbReference type="AlphaFoldDB" id="B7FRZ6"/>
<dbReference type="NCBIfam" id="TIGR01685">
    <property type="entry name" value="MDP-1"/>
    <property type="match status" value="1"/>
</dbReference>
<dbReference type="KEGG" id="pti:PHATRDRAFT_32554"/>
<dbReference type="SUPFAM" id="SSF56784">
    <property type="entry name" value="HAD-like"/>
    <property type="match status" value="1"/>
</dbReference>
<name>B7FRZ6_PHATC</name>
<dbReference type="EMBL" id="CM000606">
    <property type="protein sequence ID" value="EEC50703.1"/>
    <property type="molecule type" value="Genomic_DNA"/>
</dbReference>
<evidence type="ECO:0008006" key="3">
    <source>
        <dbReference type="Google" id="ProtNLM"/>
    </source>
</evidence>
<dbReference type="GeneID" id="7197401"/>
<dbReference type="Pfam" id="PF12689">
    <property type="entry name" value="Acid_PPase"/>
    <property type="match status" value="1"/>
</dbReference>
<dbReference type="Gene3D" id="3.40.50.1000">
    <property type="entry name" value="HAD superfamily/HAD-like"/>
    <property type="match status" value="1"/>
</dbReference>
<dbReference type="STRING" id="556484.B7FRZ6"/>
<proteinExistence type="predicted"/>
<accession>B7FRZ6</accession>
<dbReference type="InterPro" id="IPR023214">
    <property type="entry name" value="HAD_sf"/>
</dbReference>
<dbReference type="OrthoDB" id="2865258at2759"/>
<evidence type="ECO:0000313" key="2">
    <source>
        <dbReference type="Proteomes" id="UP000000759"/>
    </source>
</evidence>
<dbReference type="InParanoid" id="B7FRZ6"/>
<dbReference type="PANTHER" id="PTHR17901">
    <property type="entry name" value="MAGNESIUM-DEPENDENT PHOSPHATASE 1 MDP1"/>
    <property type="match status" value="1"/>
</dbReference>
<dbReference type="InterPro" id="IPR010033">
    <property type="entry name" value="HAD_SF_ppase_IIIC"/>
</dbReference>
<dbReference type="GO" id="GO:0003993">
    <property type="term" value="F:acid phosphatase activity"/>
    <property type="evidence" value="ECO:0007669"/>
    <property type="project" value="TreeGrafter"/>
</dbReference>
<dbReference type="InterPro" id="IPR010036">
    <property type="entry name" value="MDP_1_eu_arc"/>
</dbReference>
<reference evidence="2" key="2">
    <citation type="submission" date="2008-08" db="EMBL/GenBank/DDBJ databases">
        <authorList>
            <consortium name="Diatom Consortium"/>
            <person name="Grigoriev I."/>
            <person name="Grimwood J."/>
            <person name="Kuo A."/>
            <person name="Otillar R.P."/>
            <person name="Salamov A."/>
            <person name="Detter J.C."/>
            <person name="Lindquist E."/>
            <person name="Shapiro H."/>
            <person name="Lucas S."/>
            <person name="Glavina del Rio T."/>
            <person name="Pitluck S."/>
            <person name="Rokhsar D."/>
            <person name="Bowler C."/>
        </authorList>
    </citation>
    <scope>GENOME REANNOTATION</scope>
    <source>
        <strain evidence="2">CCAP 1055/1</strain>
    </source>
</reference>
<dbReference type="PaxDb" id="2850-Phatr32554"/>
<evidence type="ECO:0000313" key="1">
    <source>
        <dbReference type="EMBL" id="EEC50703.1"/>
    </source>
</evidence>
<reference evidence="1 2" key="1">
    <citation type="journal article" date="2008" name="Nature">
        <title>The Phaeodactylum genome reveals the evolutionary history of diatom genomes.</title>
        <authorList>
            <person name="Bowler C."/>
            <person name="Allen A.E."/>
            <person name="Badger J.H."/>
            <person name="Grimwood J."/>
            <person name="Jabbari K."/>
            <person name="Kuo A."/>
            <person name="Maheswari U."/>
            <person name="Martens C."/>
            <person name="Maumus F."/>
            <person name="Otillar R.P."/>
            <person name="Rayko E."/>
            <person name="Salamov A."/>
            <person name="Vandepoele K."/>
            <person name="Beszteri B."/>
            <person name="Gruber A."/>
            <person name="Heijde M."/>
            <person name="Katinka M."/>
            <person name="Mock T."/>
            <person name="Valentin K."/>
            <person name="Verret F."/>
            <person name="Berges J.A."/>
            <person name="Brownlee C."/>
            <person name="Cadoret J.P."/>
            <person name="Chiovitti A."/>
            <person name="Choi C.J."/>
            <person name="Coesel S."/>
            <person name="De Martino A."/>
            <person name="Detter J.C."/>
            <person name="Durkin C."/>
            <person name="Falciatore A."/>
            <person name="Fournet J."/>
            <person name="Haruta M."/>
            <person name="Huysman M.J."/>
            <person name="Jenkins B.D."/>
            <person name="Jiroutova K."/>
            <person name="Jorgensen R.E."/>
            <person name="Joubert Y."/>
            <person name="Kaplan A."/>
            <person name="Kroger N."/>
            <person name="Kroth P.G."/>
            <person name="La Roche J."/>
            <person name="Lindquist E."/>
            <person name="Lommer M."/>
            <person name="Martin-Jezequel V."/>
            <person name="Lopez P.J."/>
            <person name="Lucas S."/>
            <person name="Mangogna M."/>
            <person name="McGinnis K."/>
            <person name="Medlin L.K."/>
            <person name="Montsant A."/>
            <person name="Oudot-Le Secq M.P."/>
            <person name="Napoli C."/>
            <person name="Obornik M."/>
            <person name="Parker M.S."/>
            <person name="Petit J.L."/>
            <person name="Porcel B.M."/>
            <person name="Poulsen N."/>
            <person name="Robison M."/>
            <person name="Rychlewski L."/>
            <person name="Rynearson T.A."/>
            <person name="Schmutz J."/>
            <person name="Shapiro H."/>
            <person name="Siaut M."/>
            <person name="Stanley M."/>
            <person name="Sussman M.R."/>
            <person name="Taylor A.R."/>
            <person name="Vardi A."/>
            <person name="von Dassow P."/>
            <person name="Vyverman W."/>
            <person name="Willis A."/>
            <person name="Wyrwicz L.S."/>
            <person name="Rokhsar D.S."/>
            <person name="Weissenbach J."/>
            <person name="Armbrust E.V."/>
            <person name="Green B.R."/>
            <person name="Van de Peer Y."/>
            <person name="Grigoriev I.V."/>
        </authorList>
    </citation>
    <scope>NUCLEOTIDE SEQUENCE [LARGE SCALE GENOMIC DNA]</scope>
    <source>
        <strain evidence="1 2">CCAP 1055/1</strain>
    </source>
</reference>
<dbReference type="SFLD" id="SFLDS00003">
    <property type="entry name" value="Haloacid_Dehalogenase"/>
    <property type="match status" value="1"/>
</dbReference>